<proteinExistence type="predicted"/>
<dbReference type="RefSeq" id="WP_283722776.1">
    <property type="nucleotide sequence ID" value="NZ_JASJEX010000003.1"/>
</dbReference>
<gene>
    <name evidence="1" type="ORF">QJ043_06530</name>
</gene>
<evidence type="ECO:0000313" key="1">
    <source>
        <dbReference type="EMBL" id="MDJ1129733.1"/>
    </source>
</evidence>
<dbReference type="Proteomes" id="UP001431693">
    <property type="component" value="Unassembled WGS sequence"/>
</dbReference>
<reference evidence="1" key="1">
    <citation type="submission" date="2023-05" db="EMBL/GenBank/DDBJ databases">
        <title>[olsenella] sp. nov., isolated from a pig farm feces dump.</title>
        <authorList>
            <person name="Chang Y.-H."/>
        </authorList>
    </citation>
    <scope>NUCLEOTIDE SEQUENCE</scope>
    <source>
        <strain evidence="1">YH-ols2217</strain>
    </source>
</reference>
<protein>
    <recommendedName>
        <fullName evidence="3">YbaB/EbfC DNA-binding family protein</fullName>
    </recommendedName>
</protein>
<organism evidence="1 2">
    <name type="scientific">Kribbibacterium absianum</name>
    <dbReference type="NCBI Taxonomy" id="3044210"/>
    <lineage>
        <taxon>Bacteria</taxon>
        <taxon>Bacillati</taxon>
        <taxon>Actinomycetota</taxon>
        <taxon>Coriobacteriia</taxon>
        <taxon>Coriobacteriales</taxon>
        <taxon>Kribbibacteriaceae</taxon>
        <taxon>Kribbibacterium</taxon>
    </lineage>
</organism>
<dbReference type="EMBL" id="JASJEX010000003">
    <property type="protein sequence ID" value="MDJ1129733.1"/>
    <property type="molecule type" value="Genomic_DNA"/>
</dbReference>
<name>A0ABT6ZMI8_9ACTN</name>
<keyword evidence="2" id="KW-1185">Reference proteome</keyword>
<evidence type="ECO:0000313" key="2">
    <source>
        <dbReference type="Proteomes" id="UP001431693"/>
    </source>
</evidence>
<sequence>MSETKERWMKADQQAWETEKLLTRQLAEFVSLESQLCREAGVSGDVEVELDESGTAFTVTVKDGNVSFESDGMVVDLLNTESDDEMDAVVACMGLPNRALKEADRQLMVRRCLSPWNN</sequence>
<accession>A0ABT6ZMI8</accession>
<evidence type="ECO:0008006" key="3">
    <source>
        <dbReference type="Google" id="ProtNLM"/>
    </source>
</evidence>
<comment type="caution">
    <text evidence="1">The sequence shown here is derived from an EMBL/GenBank/DDBJ whole genome shotgun (WGS) entry which is preliminary data.</text>
</comment>